<evidence type="ECO:0000256" key="1">
    <source>
        <dbReference type="SAM" id="Phobius"/>
    </source>
</evidence>
<evidence type="ECO:0000313" key="3">
    <source>
        <dbReference type="Proteomes" id="UP000799291"/>
    </source>
</evidence>
<sequence>MVPLGMYELLARNHWNVVKDNPELQGGLYSAAIAAGEKLAARWGRFGFYWSFSAWVPAVFLPAPFNIAFGIMDGVVAGYIAFATHLLAAYSPTSIKSCRGTGAHDFQLPPGANESFFDAAARLNASATDSFHMCKSFVQEWQYGVALSTIYGLISFLNVTFCIYACLNLYRDSQRNNTPLWKSFLHSTHTFSKIVGFVLFAVVYYAWALLFRFLPVSIKSRVRFARRYGLKAGQGLGEKSEMQMKALKKKFDRGGEKRIYEVKNNGEPTGLAEFLGIYDMLISVVEHLHYVDVVNLGLVSRSVRAAILPNDAYAQRMVHFKMYTCHRKSKKECWVCLNQVCKVKMRIPPRCQANKPMLPPGRLPPILHKLLLYSGPATHQHRQHKPRLRPAQLQVRTGNTNAKHLSAMVARHHLLY</sequence>
<accession>A0A6G1JDR0</accession>
<dbReference type="EMBL" id="MU005573">
    <property type="protein sequence ID" value="KAF2688305.1"/>
    <property type="molecule type" value="Genomic_DNA"/>
</dbReference>
<keyword evidence="3" id="KW-1185">Reference proteome</keyword>
<dbReference type="AlphaFoldDB" id="A0A6G1JDR0"/>
<dbReference type="OrthoDB" id="4191440at2759"/>
<feature type="transmembrane region" description="Helical" evidence="1">
    <location>
        <begin position="71"/>
        <end position="90"/>
    </location>
</feature>
<protein>
    <submittedName>
        <fullName evidence="2">Uncharacterized protein</fullName>
    </submittedName>
</protein>
<proteinExistence type="predicted"/>
<feature type="transmembrane region" description="Helical" evidence="1">
    <location>
        <begin position="190"/>
        <end position="214"/>
    </location>
</feature>
<keyword evidence="1" id="KW-0812">Transmembrane</keyword>
<evidence type="ECO:0000313" key="2">
    <source>
        <dbReference type="EMBL" id="KAF2688305.1"/>
    </source>
</evidence>
<keyword evidence="1" id="KW-1133">Transmembrane helix</keyword>
<reference evidence="2" key="1">
    <citation type="journal article" date="2020" name="Stud. Mycol.">
        <title>101 Dothideomycetes genomes: a test case for predicting lifestyles and emergence of pathogens.</title>
        <authorList>
            <person name="Haridas S."/>
            <person name="Albert R."/>
            <person name="Binder M."/>
            <person name="Bloem J."/>
            <person name="Labutti K."/>
            <person name="Salamov A."/>
            <person name="Andreopoulos B."/>
            <person name="Baker S."/>
            <person name="Barry K."/>
            <person name="Bills G."/>
            <person name="Bluhm B."/>
            <person name="Cannon C."/>
            <person name="Castanera R."/>
            <person name="Culley D."/>
            <person name="Daum C."/>
            <person name="Ezra D."/>
            <person name="Gonzalez J."/>
            <person name="Henrissat B."/>
            <person name="Kuo A."/>
            <person name="Liang C."/>
            <person name="Lipzen A."/>
            <person name="Lutzoni F."/>
            <person name="Magnuson J."/>
            <person name="Mondo S."/>
            <person name="Nolan M."/>
            <person name="Ohm R."/>
            <person name="Pangilinan J."/>
            <person name="Park H.-J."/>
            <person name="Ramirez L."/>
            <person name="Alfaro M."/>
            <person name="Sun H."/>
            <person name="Tritt A."/>
            <person name="Yoshinaga Y."/>
            <person name="Zwiers L.-H."/>
            <person name="Turgeon B."/>
            <person name="Goodwin S."/>
            <person name="Spatafora J."/>
            <person name="Crous P."/>
            <person name="Grigoriev I."/>
        </authorList>
    </citation>
    <scope>NUCLEOTIDE SEQUENCE</scope>
    <source>
        <strain evidence="2">CBS 122367</strain>
    </source>
</reference>
<feature type="transmembrane region" description="Helical" evidence="1">
    <location>
        <begin position="143"/>
        <end position="170"/>
    </location>
</feature>
<dbReference type="Proteomes" id="UP000799291">
    <property type="component" value="Unassembled WGS sequence"/>
</dbReference>
<name>A0A6G1JDR0_9PLEO</name>
<keyword evidence="1" id="KW-0472">Membrane</keyword>
<gene>
    <name evidence="2" type="ORF">K458DRAFT_146335</name>
</gene>
<organism evidence="2 3">
    <name type="scientific">Lentithecium fluviatile CBS 122367</name>
    <dbReference type="NCBI Taxonomy" id="1168545"/>
    <lineage>
        <taxon>Eukaryota</taxon>
        <taxon>Fungi</taxon>
        <taxon>Dikarya</taxon>
        <taxon>Ascomycota</taxon>
        <taxon>Pezizomycotina</taxon>
        <taxon>Dothideomycetes</taxon>
        <taxon>Pleosporomycetidae</taxon>
        <taxon>Pleosporales</taxon>
        <taxon>Massarineae</taxon>
        <taxon>Lentitheciaceae</taxon>
        <taxon>Lentithecium</taxon>
    </lineage>
</organism>